<dbReference type="PANTHER" id="PTHR46637">
    <property type="entry name" value="TIS1421-TRANSPOSASE PROTEIN A"/>
    <property type="match status" value="1"/>
</dbReference>
<dbReference type="InterPro" id="IPR052909">
    <property type="entry name" value="Transposase_6_like"/>
</dbReference>
<dbReference type="AlphaFoldDB" id="A0A6S7B7P7"/>
<sequence>MSMTFAHLTDAQWSLVAPLVELESTPDRYVQQPKYGRRATLDGVLWVILTGSPWRSLPPSYPSIPACQHTCASWCDTGVMQQIADALKEPFPELGLSVFARRRQRRTERRNTKG</sequence>
<organism evidence="2 3">
    <name type="scientific">Paraburkholderia ultramafica</name>
    <dbReference type="NCBI Taxonomy" id="1544867"/>
    <lineage>
        <taxon>Bacteria</taxon>
        <taxon>Pseudomonadati</taxon>
        <taxon>Pseudomonadota</taxon>
        <taxon>Betaproteobacteria</taxon>
        <taxon>Burkholderiales</taxon>
        <taxon>Burkholderiaceae</taxon>
        <taxon>Paraburkholderia</taxon>
    </lineage>
</organism>
<dbReference type="EMBL" id="CADIKK010000013">
    <property type="protein sequence ID" value="CAB3790914.1"/>
    <property type="molecule type" value="Genomic_DNA"/>
</dbReference>
<evidence type="ECO:0000259" key="1">
    <source>
        <dbReference type="Pfam" id="PF13340"/>
    </source>
</evidence>
<reference evidence="2 3" key="1">
    <citation type="submission" date="2020-04" db="EMBL/GenBank/DDBJ databases">
        <authorList>
            <person name="De Canck E."/>
        </authorList>
    </citation>
    <scope>NUCLEOTIDE SEQUENCE [LARGE SCALE GENOMIC DNA]</scope>
    <source>
        <strain evidence="2 3">LMG 28614</strain>
    </source>
</reference>
<dbReference type="Pfam" id="PF13340">
    <property type="entry name" value="DUF4096"/>
    <property type="match status" value="1"/>
</dbReference>
<protein>
    <recommendedName>
        <fullName evidence="1">Insertion element IS402-like domain-containing protein</fullName>
    </recommendedName>
</protein>
<gene>
    <name evidence="2" type="ORF">LMG28614_03194</name>
</gene>
<keyword evidence="3" id="KW-1185">Reference proteome</keyword>
<dbReference type="Proteomes" id="UP000494365">
    <property type="component" value="Unassembled WGS sequence"/>
</dbReference>
<dbReference type="PANTHER" id="PTHR46637:SF1">
    <property type="entry name" value="BLL5188 PROTEIN"/>
    <property type="match status" value="1"/>
</dbReference>
<accession>A0A6S7B7P7</accession>
<feature type="domain" description="Insertion element IS402-like" evidence="1">
    <location>
        <begin position="8"/>
        <end position="83"/>
    </location>
</feature>
<evidence type="ECO:0000313" key="3">
    <source>
        <dbReference type="Proteomes" id="UP000494365"/>
    </source>
</evidence>
<dbReference type="InterPro" id="IPR025161">
    <property type="entry name" value="IS402-like_dom"/>
</dbReference>
<evidence type="ECO:0000313" key="2">
    <source>
        <dbReference type="EMBL" id="CAB3790914.1"/>
    </source>
</evidence>
<proteinExistence type="predicted"/>
<name>A0A6S7B7P7_9BURK</name>